<organism evidence="2 3">
    <name type="scientific">Portunus trituberculatus</name>
    <name type="common">Swimming crab</name>
    <name type="synonym">Neptunus trituberculatus</name>
    <dbReference type="NCBI Taxonomy" id="210409"/>
    <lineage>
        <taxon>Eukaryota</taxon>
        <taxon>Metazoa</taxon>
        <taxon>Ecdysozoa</taxon>
        <taxon>Arthropoda</taxon>
        <taxon>Crustacea</taxon>
        <taxon>Multicrustacea</taxon>
        <taxon>Malacostraca</taxon>
        <taxon>Eumalacostraca</taxon>
        <taxon>Eucarida</taxon>
        <taxon>Decapoda</taxon>
        <taxon>Pleocyemata</taxon>
        <taxon>Brachyura</taxon>
        <taxon>Eubrachyura</taxon>
        <taxon>Portunoidea</taxon>
        <taxon>Portunidae</taxon>
        <taxon>Portuninae</taxon>
        <taxon>Portunus</taxon>
    </lineage>
</organism>
<accession>A0A5B7G7R9</accession>
<sequence>MDRDGNDLEHLPHILTMISHLTKALTEDKSKAATQKPAVSELRVGQNRDERKKKSLCSKAAGGVEACS</sequence>
<proteinExistence type="predicted"/>
<comment type="caution">
    <text evidence="2">The sequence shown here is derived from an EMBL/GenBank/DDBJ whole genome shotgun (WGS) entry which is preliminary data.</text>
</comment>
<evidence type="ECO:0000313" key="3">
    <source>
        <dbReference type="Proteomes" id="UP000324222"/>
    </source>
</evidence>
<gene>
    <name evidence="2" type="ORF">E2C01_047055</name>
</gene>
<feature type="region of interest" description="Disordered" evidence="1">
    <location>
        <begin position="28"/>
        <end position="68"/>
    </location>
</feature>
<evidence type="ECO:0000313" key="2">
    <source>
        <dbReference type="EMBL" id="MPC53168.1"/>
    </source>
</evidence>
<dbReference type="Proteomes" id="UP000324222">
    <property type="component" value="Unassembled WGS sequence"/>
</dbReference>
<reference evidence="2 3" key="1">
    <citation type="submission" date="2019-05" db="EMBL/GenBank/DDBJ databases">
        <title>Another draft genome of Portunus trituberculatus and its Hox gene families provides insights of decapod evolution.</title>
        <authorList>
            <person name="Jeong J.-H."/>
            <person name="Song I."/>
            <person name="Kim S."/>
            <person name="Choi T."/>
            <person name="Kim D."/>
            <person name="Ryu S."/>
            <person name="Kim W."/>
        </authorList>
    </citation>
    <scope>NUCLEOTIDE SEQUENCE [LARGE SCALE GENOMIC DNA]</scope>
    <source>
        <tissue evidence="2">Muscle</tissue>
    </source>
</reference>
<evidence type="ECO:0000256" key="1">
    <source>
        <dbReference type="SAM" id="MobiDB-lite"/>
    </source>
</evidence>
<protein>
    <submittedName>
        <fullName evidence="2">Uncharacterized protein</fullName>
    </submittedName>
</protein>
<name>A0A5B7G7R9_PORTR</name>
<dbReference type="EMBL" id="VSRR010011429">
    <property type="protein sequence ID" value="MPC53168.1"/>
    <property type="molecule type" value="Genomic_DNA"/>
</dbReference>
<keyword evidence="3" id="KW-1185">Reference proteome</keyword>
<dbReference type="AlphaFoldDB" id="A0A5B7G7R9"/>